<accession>A0A9P3LCR0</accession>
<protein>
    <submittedName>
        <fullName evidence="2">Uncharacterized protein</fullName>
    </submittedName>
</protein>
<feature type="compositionally biased region" description="Basic residues" evidence="1">
    <location>
        <begin position="50"/>
        <end position="60"/>
    </location>
</feature>
<proteinExistence type="predicted"/>
<sequence>MTSPNTAPYDPGLAQGHLRRTLHAFILSVRFRRALTLPSISYRAGSSSGRTRRAAAHQRARALQGPAGFAQHTRPAIGLPEL</sequence>
<dbReference type="AlphaFoldDB" id="A0A9P3LCR0"/>
<comment type="caution">
    <text evidence="2">The sequence shown here is derived from an EMBL/GenBank/DDBJ whole genome shotgun (WGS) entry which is preliminary data.</text>
</comment>
<reference evidence="2 3" key="1">
    <citation type="submission" date="2021-08" db="EMBL/GenBank/DDBJ databases">
        <title>Draft Genome Sequence of Phanerochaete sordida strain YK-624.</title>
        <authorList>
            <person name="Mori T."/>
            <person name="Dohra H."/>
            <person name="Suzuki T."/>
            <person name="Kawagishi H."/>
            <person name="Hirai H."/>
        </authorList>
    </citation>
    <scope>NUCLEOTIDE SEQUENCE [LARGE SCALE GENOMIC DNA]</scope>
    <source>
        <strain evidence="2 3">YK-624</strain>
    </source>
</reference>
<keyword evidence="3" id="KW-1185">Reference proteome</keyword>
<dbReference type="EMBL" id="BPQB01000011">
    <property type="protein sequence ID" value="GJE89112.1"/>
    <property type="molecule type" value="Genomic_DNA"/>
</dbReference>
<evidence type="ECO:0000256" key="1">
    <source>
        <dbReference type="SAM" id="MobiDB-lite"/>
    </source>
</evidence>
<name>A0A9P3LCR0_9APHY</name>
<organism evidence="2 3">
    <name type="scientific">Phanerochaete sordida</name>
    <dbReference type="NCBI Taxonomy" id="48140"/>
    <lineage>
        <taxon>Eukaryota</taxon>
        <taxon>Fungi</taxon>
        <taxon>Dikarya</taxon>
        <taxon>Basidiomycota</taxon>
        <taxon>Agaricomycotina</taxon>
        <taxon>Agaricomycetes</taxon>
        <taxon>Polyporales</taxon>
        <taxon>Phanerochaetaceae</taxon>
        <taxon>Phanerochaete</taxon>
    </lineage>
</organism>
<evidence type="ECO:0000313" key="2">
    <source>
        <dbReference type="EMBL" id="GJE89112.1"/>
    </source>
</evidence>
<gene>
    <name evidence="2" type="ORF">PsYK624_052050</name>
</gene>
<feature type="region of interest" description="Disordered" evidence="1">
    <location>
        <begin position="42"/>
        <end position="82"/>
    </location>
</feature>
<dbReference type="Proteomes" id="UP000703269">
    <property type="component" value="Unassembled WGS sequence"/>
</dbReference>
<evidence type="ECO:0000313" key="3">
    <source>
        <dbReference type="Proteomes" id="UP000703269"/>
    </source>
</evidence>